<feature type="signal peptide" evidence="8">
    <location>
        <begin position="1"/>
        <end position="28"/>
    </location>
</feature>
<dbReference type="EMBL" id="SFCC01000023">
    <property type="protein sequence ID" value="RZQ59496.1"/>
    <property type="molecule type" value="Genomic_DNA"/>
</dbReference>
<evidence type="ECO:0000256" key="4">
    <source>
        <dbReference type="ARBA" id="ARBA00022729"/>
    </source>
</evidence>
<dbReference type="InterPro" id="IPR017853">
    <property type="entry name" value="GH"/>
</dbReference>
<evidence type="ECO:0000256" key="3">
    <source>
        <dbReference type="ARBA" id="ARBA00012662"/>
    </source>
</evidence>
<dbReference type="AlphaFoldDB" id="A0A4Q7IZG8"/>
<dbReference type="GO" id="GO:0016139">
    <property type="term" value="P:glycoside catabolic process"/>
    <property type="evidence" value="ECO:0007669"/>
    <property type="project" value="TreeGrafter"/>
</dbReference>
<dbReference type="EC" id="3.2.1.51" evidence="3"/>
<dbReference type="GO" id="GO:0006004">
    <property type="term" value="P:fucose metabolic process"/>
    <property type="evidence" value="ECO:0007669"/>
    <property type="project" value="InterPro"/>
</dbReference>
<evidence type="ECO:0000259" key="9">
    <source>
        <dbReference type="Pfam" id="PF01120"/>
    </source>
</evidence>
<keyword evidence="6" id="KW-0326">Glycosidase</keyword>
<dbReference type="PIRSF" id="PIRSF001092">
    <property type="entry name" value="Alpha-L-fucosidase"/>
    <property type="match status" value="1"/>
</dbReference>
<dbReference type="Gene3D" id="3.20.20.80">
    <property type="entry name" value="Glycosidases"/>
    <property type="match status" value="1"/>
</dbReference>
<evidence type="ECO:0000256" key="7">
    <source>
        <dbReference type="PIRSR" id="PIRSR001092-1"/>
    </source>
</evidence>
<dbReference type="Gene3D" id="2.60.40.1180">
    <property type="entry name" value="Golgi alpha-mannosidase II"/>
    <property type="match status" value="1"/>
</dbReference>
<feature type="domain" description="Glycoside hydrolase family 29 N-terminal" evidence="9">
    <location>
        <begin position="24"/>
        <end position="380"/>
    </location>
</feature>
<reference evidence="10 11" key="1">
    <citation type="submission" date="2019-02" db="EMBL/GenBank/DDBJ databases">
        <title>Draft genome sequence of Amycolatopsis sp. 8-3EHSu isolated from roots of Suaeda maritima.</title>
        <authorList>
            <person name="Duangmal K."/>
            <person name="Chantavorakit T."/>
        </authorList>
    </citation>
    <scope>NUCLEOTIDE SEQUENCE [LARGE SCALE GENOMIC DNA]</scope>
    <source>
        <strain evidence="10 11">8-3EHSu</strain>
    </source>
</reference>
<dbReference type="GO" id="GO:0005764">
    <property type="term" value="C:lysosome"/>
    <property type="evidence" value="ECO:0007669"/>
    <property type="project" value="TreeGrafter"/>
</dbReference>
<dbReference type="PRINTS" id="PR00741">
    <property type="entry name" value="GLHYDRLASE29"/>
</dbReference>
<evidence type="ECO:0000256" key="8">
    <source>
        <dbReference type="SAM" id="SignalP"/>
    </source>
</evidence>
<dbReference type="Proteomes" id="UP000292003">
    <property type="component" value="Unassembled WGS sequence"/>
</dbReference>
<dbReference type="PANTHER" id="PTHR10030">
    <property type="entry name" value="ALPHA-L-FUCOSIDASE"/>
    <property type="match status" value="1"/>
</dbReference>
<dbReference type="InterPro" id="IPR013780">
    <property type="entry name" value="Glyco_hydro_b"/>
</dbReference>
<evidence type="ECO:0000256" key="6">
    <source>
        <dbReference type="ARBA" id="ARBA00023295"/>
    </source>
</evidence>
<feature type="chain" id="PRO_5020506278" description="alpha-L-fucosidase" evidence="8">
    <location>
        <begin position="29"/>
        <end position="475"/>
    </location>
</feature>
<feature type="site" description="May be important for catalysis" evidence="7">
    <location>
        <position position="313"/>
    </location>
</feature>
<gene>
    <name evidence="10" type="ORF">EWH70_33410</name>
</gene>
<dbReference type="Pfam" id="PF01120">
    <property type="entry name" value="Alpha_L_fucos"/>
    <property type="match status" value="1"/>
</dbReference>
<keyword evidence="4 8" id="KW-0732">Signal</keyword>
<keyword evidence="11" id="KW-1185">Reference proteome</keyword>
<proteinExistence type="inferred from homology"/>
<dbReference type="PANTHER" id="PTHR10030:SF37">
    <property type="entry name" value="ALPHA-L-FUCOSIDASE-RELATED"/>
    <property type="match status" value="1"/>
</dbReference>
<comment type="function">
    <text evidence="1">Alpha-L-fucosidase is responsible for hydrolyzing the alpha-1,6-linked fucose joined to the reducing-end N-acetylglucosamine of the carbohydrate moieties of glycoproteins.</text>
</comment>
<organism evidence="10 11">
    <name type="scientific">Amycolatopsis suaedae</name>
    <dbReference type="NCBI Taxonomy" id="2510978"/>
    <lineage>
        <taxon>Bacteria</taxon>
        <taxon>Bacillati</taxon>
        <taxon>Actinomycetota</taxon>
        <taxon>Actinomycetes</taxon>
        <taxon>Pseudonocardiales</taxon>
        <taxon>Pseudonocardiaceae</taxon>
        <taxon>Amycolatopsis</taxon>
    </lineage>
</organism>
<accession>A0A4Q7IZG8</accession>
<dbReference type="InterPro" id="IPR006311">
    <property type="entry name" value="TAT_signal"/>
</dbReference>
<dbReference type="PROSITE" id="PS51318">
    <property type="entry name" value="TAT"/>
    <property type="match status" value="1"/>
</dbReference>
<dbReference type="OrthoDB" id="5526311at2"/>
<evidence type="ECO:0000256" key="5">
    <source>
        <dbReference type="ARBA" id="ARBA00022801"/>
    </source>
</evidence>
<evidence type="ECO:0000313" key="10">
    <source>
        <dbReference type="EMBL" id="RZQ59496.1"/>
    </source>
</evidence>
<comment type="similarity">
    <text evidence="2">Belongs to the glycosyl hydrolase 29 family.</text>
</comment>
<dbReference type="SUPFAM" id="SSF51445">
    <property type="entry name" value="(Trans)glycosidases"/>
    <property type="match status" value="1"/>
</dbReference>
<dbReference type="InterPro" id="IPR016286">
    <property type="entry name" value="FUC_metazoa-typ"/>
</dbReference>
<dbReference type="SMART" id="SM00812">
    <property type="entry name" value="Alpha_L_fucos"/>
    <property type="match status" value="1"/>
</dbReference>
<name>A0A4Q7IZG8_9PSEU</name>
<evidence type="ECO:0000256" key="2">
    <source>
        <dbReference type="ARBA" id="ARBA00007951"/>
    </source>
</evidence>
<dbReference type="InterPro" id="IPR057739">
    <property type="entry name" value="Glyco_hydro_29_N"/>
</dbReference>
<sequence>MVVSRRNVLTGAALAAGGVLLGSTPASASGPYLPTPESLRRHPLPDWYPRVKFGIFIHWGVYAVPAYGDPSWSSEWYLYGMNATAKGTVHEHHRSTYGADFPYDGFIPRFTAEHYDPAEWVRLFTDSGAGYFVLTAKHHDGFQLFPNHASGRNSVLLGPRRDLVGELFRAARGTRLRRGLYYSLGEFYSPALGTPPRNPYTGALVPYTGYRPVNDYVREYEHVHLRTLIDRYDPDILWGDGHGSHNFGAGQIFRPPVWNWHSDEILAYYYNKAVRRGKGVLVNDRFIASHADIDSVEGDKPGYPLRTDAWEACLTMSRSWGYMDPTYDIKTGQKLVQLLADIVAKNGNLLLNIGPKPDGTIAAWQRDRLLAIGAWLRTNGGAIHDSKPWHRAEDGPLRYTVSDRTFNIITFTWPAGELVVPGDLPIRDGARIRVLGGRGEPLRWQRRGDTVAITLPAAPPPPAAEGYPAVLTVTR</sequence>
<dbReference type="GO" id="GO:0004560">
    <property type="term" value="F:alpha-L-fucosidase activity"/>
    <property type="evidence" value="ECO:0007669"/>
    <property type="project" value="InterPro"/>
</dbReference>
<comment type="caution">
    <text evidence="10">The sequence shown here is derived from an EMBL/GenBank/DDBJ whole genome shotgun (WGS) entry which is preliminary data.</text>
</comment>
<evidence type="ECO:0000313" key="11">
    <source>
        <dbReference type="Proteomes" id="UP000292003"/>
    </source>
</evidence>
<protein>
    <recommendedName>
        <fullName evidence="3">alpha-L-fucosidase</fullName>
        <ecNumber evidence="3">3.2.1.51</ecNumber>
    </recommendedName>
</protein>
<evidence type="ECO:0000256" key="1">
    <source>
        <dbReference type="ARBA" id="ARBA00004071"/>
    </source>
</evidence>
<keyword evidence="5" id="KW-0378">Hydrolase</keyword>
<dbReference type="InterPro" id="IPR000933">
    <property type="entry name" value="Glyco_hydro_29"/>
</dbReference>